<feature type="region of interest" description="Disordered" evidence="1">
    <location>
        <begin position="154"/>
        <end position="196"/>
    </location>
</feature>
<evidence type="ECO:0000256" key="2">
    <source>
        <dbReference type="SAM" id="Phobius"/>
    </source>
</evidence>
<organism evidence="3 4">
    <name type="scientific">Crassostrea virginica</name>
    <name type="common">Eastern oyster</name>
    <dbReference type="NCBI Taxonomy" id="6565"/>
    <lineage>
        <taxon>Eukaryota</taxon>
        <taxon>Metazoa</taxon>
        <taxon>Spiralia</taxon>
        <taxon>Lophotrochozoa</taxon>
        <taxon>Mollusca</taxon>
        <taxon>Bivalvia</taxon>
        <taxon>Autobranchia</taxon>
        <taxon>Pteriomorphia</taxon>
        <taxon>Ostreida</taxon>
        <taxon>Ostreoidea</taxon>
        <taxon>Ostreidae</taxon>
        <taxon>Crassostrea</taxon>
    </lineage>
</organism>
<protein>
    <submittedName>
        <fullName evidence="4">Uncharacterized protein LOC111121611 isoform X1</fullName>
    </submittedName>
</protein>
<evidence type="ECO:0000256" key="1">
    <source>
        <dbReference type="SAM" id="MobiDB-lite"/>
    </source>
</evidence>
<proteinExistence type="predicted"/>
<dbReference type="Proteomes" id="UP000694844">
    <property type="component" value="Chromosome 1"/>
</dbReference>
<gene>
    <name evidence="4" type="primary">LOC111121611</name>
</gene>
<reference evidence="3" key="1">
    <citation type="submission" date="2024-06" db="UniProtKB">
        <authorList>
            <consortium name="RefSeq"/>
        </authorList>
    </citation>
    <scope>NUCLEOTIDE SEQUENCE [LARGE SCALE GENOMIC DNA]</scope>
</reference>
<accession>A0A8B8CSG5</accession>
<dbReference type="AlphaFoldDB" id="A0A8B8CSG5"/>
<evidence type="ECO:0000313" key="4">
    <source>
        <dbReference type="RefSeq" id="XP_022318675.1"/>
    </source>
</evidence>
<keyword evidence="2" id="KW-0812">Transmembrane</keyword>
<dbReference type="KEGG" id="cvn:111121611"/>
<dbReference type="OrthoDB" id="6203670at2759"/>
<reference evidence="4" key="2">
    <citation type="submission" date="2025-08" db="UniProtKB">
        <authorList>
            <consortium name="RefSeq"/>
        </authorList>
    </citation>
    <scope>IDENTIFICATION</scope>
    <source>
        <tissue evidence="4">Whole sample</tissue>
    </source>
</reference>
<keyword evidence="2" id="KW-1133">Transmembrane helix</keyword>
<evidence type="ECO:0000313" key="3">
    <source>
        <dbReference type="Proteomes" id="UP000694844"/>
    </source>
</evidence>
<dbReference type="GeneID" id="111121611"/>
<feature type="transmembrane region" description="Helical" evidence="2">
    <location>
        <begin position="121"/>
        <end position="143"/>
    </location>
</feature>
<name>A0A8B8CSG5_CRAVI</name>
<keyword evidence="2" id="KW-0472">Membrane</keyword>
<feature type="compositionally biased region" description="Polar residues" evidence="1">
    <location>
        <begin position="154"/>
        <end position="185"/>
    </location>
</feature>
<sequence>MRDCPINKSDWDVASHELQCVSPNSYHCMLDEKGEPVKQCLGKIWIQEGFCPEYNSNVGRIDVRPCSHDAGCPEQTYWSNEVYRYSTCIKREETNDIYDITTTLSSSSSSPIDDAHLSSTIIAVSVILLTLLILTILMVIIIYRKRRLRQNNQNSERIDQPDTQVQLLPTDIRVNNPNDTRSSKAPSRKGSYDRVDEGNRLLKTNGNCASTSEQYKYHRDKLKTKAPSVYVPYSVHDVNKGDHGRDQTQDVEMLKRSGVLIYISSSSKSMQLGGRLRRIDDSGKFGQSTFVASLGQWEPEEDVSLYMFRQPMDEIFSDSNIRQEKMEAMYEMTNQSPKTYFVMHFTTDEWTKHQSTLRKYKLFREANKINL</sequence>
<keyword evidence="3" id="KW-1185">Reference proteome</keyword>
<dbReference type="RefSeq" id="XP_022318675.1">
    <property type="nucleotide sequence ID" value="XM_022462967.1"/>
</dbReference>